<feature type="modified residue" description="4-aspartylphosphate" evidence="8">
    <location>
        <position position="55"/>
    </location>
</feature>
<dbReference type="Proteomes" id="UP000270678">
    <property type="component" value="Chromosome"/>
</dbReference>
<evidence type="ECO:0000256" key="3">
    <source>
        <dbReference type="ARBA" id="ARBA00022553"/>
    </source>
</evidence>
<dbReference type="SMART" id="SM00342">
    <property type="entry name" value="HTH_ARAC"/>
    <property type="match status" value="1"/>
</dbReference>
<dbReference type="SUPFAM" id="SSF46689">
    <property type="entry name" value="Homeodomain-like"/>
    <property type="match status" value="2"/>
</dbReference>
<comment type="subcellular location">
    <subcellularLocation>
        <location evidence="1">Cytoplasm</location>
    </subcellularLocation>
</comment>
<dbReference type="Pfam" id="PF17853">
    <property type="entry name" value="GGDEF_2"/>
    <property type="match status" value="1"/>
</dbReference>
<keyword evidence="6" id="KW-0238">DNA-binding</keyword>
<evidence type="ECO:0000256" key="2">
    <source>
        <dbReference type="ARBA" id="ARBA00022490"/>
    </source>
</evidence>
<evidence type="ECO:0000256" key="6">
    <source>
        <dbReference type="ARBA" id="ARBA00023125"/>
    </source>
</evidence>
<gene>
    <name evidence="11" type="ORF">EI981_10780</name>
</gene>
<dbReference type="PANTHER" id="PTHR42713">
    <property type="entry name" value="HISTIDINE KINASE-RELATED"/>
    <property type="match status" value="1"/>
</dbReference>
<evidence type="ECO:0000313" key="12">
    <source>
        <dbReference type="Proteomes" id="UP000270678"/>
    </source>
</evidence>
<dbReference type="Pfam" id="PF12833">
    <property type="entry name" value="HTH_18"/>
    <property type="match status" value="1"/>
</dbReference>
<dbReference type="GO" id="GO:0005737">
    <property type="term" value="C:cytoplasm"/>
    <property type="evidence" value="ECO:0007669"/>
    <property type="project" value="UniProtKB-SubCell"/>
</dbReference>
<evidence type="ECO:0000256" key="4">
    <source>
        <dbReference type="ARBA" id="ARBA00023012"/>
    </source>
</evidence>
<keyword evidence="5" id="KW-0805">Transcription regulation</keyword>
<evidence type="ECO:0000259" key="9">
    <source>
        <dbReference type="PROSITE" id="PS01124"/>
    </source>
</evidence>
<dbReference type="InterPro" id="IPR001789">
    <property type="entry name" value="Sig_transdc_resp-reg_receiver"/>
</dbReference>
<evidence type="ECO:0000256" key="1">
    <source>
        <dbReference type="ARBA" id="ARBA00004496"/>
    </source>
</evidence>
<evidence type="ECO:0000256" key="7">
    <source>
        <dbReference type="ARBA" id="ARBA00023163"/>
    </source>
</evidence>
<keyword evidence="4" id="KW-0902">Two-component regulatory system</keyword>
<dbReference type="SUPFAM" id="SSF52172">
    <property type="entry name" value="CheY-like"/>
    <property type="match status" value="1"/>
</dbReference>
<evidence type="ECO:0000256" key="5">
    <source>
        <dbReference type="ARBA" id="ARBA00023015"/>
    </source>
</evidence>
<evidence type="ECO:0000313" key="11">
    <source>
        <dbReference type="EMBL" id="AZS14895.1"/>
    </source>
</evidence>
<dbReference type="InterPro" id="IPR041522">
    <property type="entry name" value="CdaR_GGDEF"/>
</dbReference>
<keyword evidence="3 8" id="KW-0597">Phosphoprotein</keyword>
<accession>A0A3S9UX37</accession>
<sequence>MYKLILADDEADVREGLMELIDWESIGYKVVDTAENGREAAELIDKHMPDVVVTDIQMPFMDGLQLTEWIRQVHPTMKVIILTGYEQFDYAKQAIRLDVTEYVLKPFSSEELAGILRKVKEEIDEELEMRKNIQTLTEYYHRNLPVLQRLFLSSLVSRPLSQHEITDKCRSYALQLEGEMYVISIIRLDPAFRLERAATMYEQPALGLALPHDTDDQQLELFAVLNIVDEIIREHPCDQAFIYHDDVVLLSVYDDPNPDRVIEVTLNLLEEMRFSFERYLKLRTTIGVGTACASLSNCYYSYREAVHALDYRLLLGGNKIIYIGDVEAPVEKVFEFDELKEQELIRCLKVGSDEELGLLLEQLFRNLMDCRKSLQDFQLRLLVMLTVVIKAANDIHIDFERLFGEGGGFISQIFRFTQADEARVWFIDVCLKLKRMISSQRQTSYNLLVDQAKAYIMDHYSDPDISINKVCACLHISSGYFSNIFKRETKLTFVNYLQNVRMEAAKNLLASTDKKSFEIAELVGFSDPNYFSFCFRKKYGLSPKEYRNGSKIV</sequence>
<dbReference type="PANTHER" id="PTHR42713:SF3">
    <property type="entry name" value="TRANSCRIPTIONAL REGULATORY PROTEIN HPTR"/>
    <property type="match status" value="1"/>
</dbReference>
<feature type="domain" description="Response regulatory" evidence="10">
    <location>
        <begin position="3"/>
        <end position="120"/>
    </location>
</feature>
<keyword evidence="12" id="KW-1185">Reference proteome</keyword>
<dbReference type="KEGG" id="plut:EI981_10780"/>
<dbReference type="PROSITE" id="PS01124">
    <property type="entry name" value="HTH_ARAC_FAMILY_2"/>
    <property type="match status" value="1"/>
</dbReference>
<dbReference type="AlphaFoldDB" id="A0A3S9UX37"/>
<evidence type="ECO:0000259" key="10">
    <source>
        <dbReference type="PROSITE" id="PS50110"/>
    </source>
</evidence>
<evidence type="ECO:0000256" key="8">
    <source>
        <dbReference type="PROSITE-ProRule" id="PRU00169"/>
    </source>
</evidence>
<dbReference type="Gene3D" id="1.10.10.60">
    <property type="entry name" value="Homeodomain-like"/>
    <property type="match status" value="2"/>
</dbReference>
<dbReference type="Gene3D" id="3.40.50.2300">
    <property type="match status" value="1"/>
</dbReference>
<dbReference type="Pfam" id="PF00072">
    <property type="entry name" value="Response_reg"/>
    <property type="match status" value="1"/>
</dbReference>
<dbReference type="OrthoDB" id="9794370at2"/>
<dbReference type="InterPro" id="IPR020449">
    <property type="entry name" value="Tscrpt_reg_AraC-type_HTH"/>
</dbReference>
<dbReference type="GO" id="GO:0043565">
    <property type="term" value="F:sequence-specific DNA binding"/>
    <property type="evidence" value="ECO:0007669"/>
    <property type="project" value="InterPro"/>
</dbReference>
<dbReference type="EMBL" id="CP034346">
    <property type="protein sequence ID" value="AZS14895.1"/>
    <property type="molecule type" value="Genomic_DNA"/>
</dbReference>
<protein>
    <submittedName>
        <fullName evidence="11">Response regulator</fullName>
    </submittedName>
</protein>
<dbReference type="InterPro" id="IPR051552">
    <property type="entry name" value="HptR"/>
</dbReference>
<dbReference type="InterPro" id="IPR011006">
    <property type="entry name" value="CheY-like_superfamily"/>
</dbReference>
<organism evidence="11 12">
    <name type="scientific">Paenibacillus lutimineralis</name>
    <dbReference type="NCBI Taxonomy" id="2707005"/>
    <lineage>
        <taxon>Bacteria</taxon>
        <taxon>Bacillati</taxon>
        <taxon>Bacillota</taxon>
        <taxon>Bacilli</taxon>
        <taxon>Bacillales</taxon>
        <taxon>Paenibacillaceae</taxon>
        <taxon>Paenibacillus</taxon>
    </lineage>
</organism>
<dbReference type="InterPro" id="IPR018060">
    <property type="entry name" value="HTH_AraC"/>
</dbReference>
<dbReference type="CDD" id="cd17536">
    <property type="entry name" value="REC_YesN-like"/>
    <property type="match status" value="1"/>
</dbReference>
<proteinExistence type="predicted"/>
<keyword evidence="7" id="KW-0804">Transcription</keyword>
<dbReference type="PRINTS" id="PR00032">
    <property type="entry name" value="HTHARAC"/>
</dbReference>
<dbReference type="GO" id="GO:0003700">
    <property type="term" value="F:DNA-binding transcription factor activity"/>
    <property type="evidence" value="ECO:0007669"/>
    <property type="project" value="InterPro"/>
</dbReference>
<reference evidence="12" key="1">
    <citation type="submission" date="2018-12" db="EMBL/GenBank/DDBJ databases">
        <title>Complete genome sequence of Paenibacillus sp. MBLB1234.</title>
        <authorList>
            <person name="Nam Y.-D."/>
            <person name="Kang J."/>
            <person name="Chung W.-H."/>
            <person name="Park Y.S."/>
        </authorList>
    </citation>
    <scope>NUCLEOTIDE SEQUENCE [LARGE SCALE GENOMIC DNA]</scope>
    <source>
        <strain evidence="12">MBLB1234</strain>
    </source>
</reference>
<dbReference type="GO" id="GO:0000160">
    <property type="term" value="P:phosphorelay signal transduction system"/>
    <property type="evidence" value="ECO:0007669"/>
    <property type="project" value="UniProtKB-KW"/>
</dbReference>
<feature type="domain" description="HTH araC/xylS-type" evidence="9">
    <location>
        <begin position="450"/>
        <end position="549"/>
    </location>
</feature>
<keyword evidence="2" id="KW-0963">Cytoplasm</keyword>
<name>A0A3S9UX37_9BACL</name>
<dbReference type="PROSITE" id="PS50110">
    <property type="entry name" value="RESPONSE_REGULATORY"/>
    <property type="match status" value="1"/>
</dbReference>
<dbReference type="RefSeq" id="WP_126997979.1">
    <property type="nucleotide sequence ID" value="NZ_CP034346.1"/>
</dbReference>
<dbReference type="SMART" id="SM00448">
    <property type="entry name" value="REC"/>
    <property type="match status" value="1"/>
</dbReference>
<dbReference type="InterPro" id="IPR009057">
    <property type="entry name" value="Homeodomain-like_sf"/>
</dbReference>